<protein>
    <submittedName>
        <fullName evidence="2">Ras-GEF domain-containing protein</fullName>
    </submittedName>
</protein>
<reference evidence="2" key="1">
    <citation type="submission" date="2022-11" db="UniProtKB">
        <authorList>
            <consortium name="WormBaseParasite"/>
        </authorList>
    </citation>
    <scope>IDENTIFICATION</scope>
</reference>
<evidence type="ECO:0000313" key="2">
    <source>
        <dbReference type="WBParaSite" id="JU765_v2.g5115.t1"/>
    </source>
</evidence>
<accession>A0AC34RAX2</accession>
<sequence length="135" mass="15568">MNKQICCKIENGDFVDILKVKPNDFASQLTLRDLPVFQRITAEELMSGAWTDKSRNELASNIVEFTYRFNMICLWCQRTILSAEKASKRAEYIEHFLKIAKALILLNNIHGCFAIISALLSQSIYRLSKTWDVSF</sequence>
<dbReference type="WBParaSite" id="JU765_v2.g5115.t1">
    <property type="protein sequence ID" value="JU765_v2.g5115.t1"/>
    <property type="gene ID" value="JU765_v2.g5115"/>
</dbReference>
<organism evidence="1 2">
    <name type="scientific">Panagrolaimus sp. JU765</name>
    <dbReference type="NCBI Taxonomy" id="591449"/>
    <lineage>
        <taxon>Eukaryota</taxon>
        <taxon>Metazoa</taxon>
        <taxon>Ecdysozoa</taxon>
        <taxon>Nematoda</taxon>
        <taxon>Chromadorea</taxon>
        <taxon>Rhabditida</taxon>
        <taxon>Tylenchina</taxon>
        <taxon>Panagrolaimomorpha</taxon>
        <taxon>Panagrolaimoidea</taxon>
        <taxon>Panagrolaimidae</taxon>
        <taxon>Panagrolaimus</taxon>
    </lineage>
</organism>
<evidence type="ECO:0000313" key="1">
    <source>
        <dbReference type="Proteomes" id="UP000887576"/>
    </source>
</evidence>
<dbReference type="Proteomes" id="UP000887576">
    <property type="component" value="Unplaced"/>
</dbReference>
<name>A0AC34RAX2_9BILA</name>
<proteinExistence type="predicted"/>